<protein>
    <submittedName>
        <fullName evidence="12">Insulinase family protein</fullName>
    </submittedName>
</protein>
<evidence type="ECO:0000259" key="10">
    <source>
        <dbReference type="Pfam" id="PF00675"/>
    </source>
</evidence>
<evidence type="ECO:0000313" key="13">
    <source>
        <dbReference type="Proteomes" id="UP000318590"/>
    </source>
</evidence>
<evidence type="ECO:0000259" key="11">
    <source>
        <dbReference type="Pfam" id="PF05193"/>
    </source>
</evidence>
<dbReference type="PANTHER" id="PTHR43690">
    <property type="entry name" value="NARDILYSIN"/>
    <property type="match status" value="1"/>
</dbReference>
<dbReference type="PANTHER" id="PTHR43690:SF17">
    <property type="entry name" value="PROTEIN YHJJ"/>
    <property type="match status" value="1"/>
</dbReference>
<comment type="cofactor">
    <cofactor evidence="1">
        <name>Zn(2+)</name>
        <dbReference type="ChEBI" id="CHEBI:29105"/>
    </cofactor>
</comment>
<evidence type="ECO:0000256" key="8">
    <source>
        <dbReference type="RuleBase" id="RU004447"/>
    </source>
</evidence>
<dbReference type="InterPro" id="IPR007863">
    <property type="entry name" value="Peptidase_M16_C"/>
</dbReference>
<keyword evidence="13" id="KW-1185">Reference proteome</keyword>
<dbReference type="InterPro" id="IPR050626">
    <property type="entry name" value="Peptidase_M16"/>
</dbReference>
<keyword evidence="4" id="KW-0479">Metal-binding</keyword>
<sequence length="443" mass="49016">MFRFATALTLAAAVPATAAEVTDFTLENGMEVVVIEDHRAPVVVHMVWYKVGAADETAGVSGVAHYLEHLMFKGTDTLEPGEFSQVVEAQGGSDNAFTSFDYTAYHQRVAADRLGLMMEMEADRMRNLRLDDRDIATELRVVQEERNQRIENDPGALFAEQRDAAQYLNHPYGRPVIGWMDEVESLQLEDALSFYETYYAPNNAILIVAGDVTPDEVRALAEEHYGPVPPTPDLPERTRPQEPPQLVERRLVYEDPKVAQPYVIRSYLAPERNPGDQKTAAALTILAEVLGNGQSSELAQRLQFGTGEALYASAFYSGTTLDRTTFGLVMVPAPGVSLPDAEAALDRAVTEFLDEGVDPDQLERIKTRIRAAEIYEADSARELANRYGRALSIGLTLDDVESWPDELRAVTGEDVIAAARDVFDRRNAVTGYLKAPEAQEMTQ</sequence>
<keyword evidence="5" id="KW-0378">Hydrolase</keyword>
<keyword evidence="7" id="KW-0482">Metalloprotease</keyword>
<dbReference type="InterPro" id="IPR011249">
    <property type="entry name" value="Metalloenz_LuxS/M16"/>
</dbReference>
<evidence type="ECO:0000256" key="6">
    <source>
        <dbReference type="ARBA" id="ARBA00022833"/>
    </source>
</evidence>
<evidence type="ECO:0000256" key="3">
    <source>
        <dbReference type="ARBA" id="ARBA00022670"/>
    </source>
</evidence>
<dbReference type="OrthoDB" id="9811314at2"/>
<dbReference type="Pfam" id="PF00675">
    <property type="entry name" value="Peptidase_M16"/>
    <property type="match status" value="1"/>
</dbReference>
<keyword evidence="3" id="KW-0645">Protease</keyword>
<dbReference type="GO" id="GO:0004222">
    <property type="term" value="F:metalloendopeptidase activity"/>
    <property type="evidence" value="ECO:0007669"/>
    <property type="project" value="InterPro"/>
</dbReference>
<accession>A0A547Q7A2</accession>
<comment type="similarity">
    <text evidence="2 8">Belongs to the peptidase M16 family.</text>
</comment>
<evidence type="ECO:0000256" key="7">
    <source>
        <dbReference type="ARBA" id="ARBA00023049"/>
    </source>
</evidence>
<evidence type="ECO:0000256" key="1">
    <source>
        <dbReference type="ARBA" id="ARBA00001947"/>
    </source>
</evidence>
<evidence type="ECO:0000256" key="4">
    <source>
        <dbReference type="ARBA" id="ARBA00022723"/>
    </source>
</evidence>
<dbReference type="EMBL" id="VFSV01000007">
    <property type="protein sequence ID" value="TRD22254.1"/>
    <property type="molecule type" value="Genomic_DNA"/>
</dbReference>
<proteinExistence type="inferred from homology"/>
<dbReference type="GO" id="GO:0006508">
    <property type="term" value="P:proteolysis"/>
    <property type="evidence" value="ECO:0007669"/>
    <property type="project" value="UniProtKB-KW"/>
</dbReference>
<organism evidence="12 13">
    <name type="scientific">Palleronia caenipelagi</name>
    <dbReference type="NCBI Taxonomy" id="2489174"/>
    <lineage>
        <taxon>Bacteria</taxon>
        <taxon>Pseudomonadati</taxon>
        <taxon>Pseudomonadota</taxon>
        <taxon>Alphaproteobacteria</taxon>
        <taxon>Rhodobacterales</taxon>
        <taxon>Roseobacteraceae</taxon>
        <taxon>Palleronia</taxon>
    </lineage>
</organism>
<feature type="chain" id="PRO_5021795679" evidence="9">
    <location>
        <begin position="19"/>
        <end position="443"/>
    </location>
</feature>
<dbReference type="PROSITE" id="PS00143">
    <property type="entry name" value="INSULINASE"/>
    <property type="match status" value="1"/>
</dbReference>
<reference evidence="12 13" key="1">
    <citation type="submission" date="2019-06" db="EMBL/GenBank/DDBJ databases">
        <title>Paenimaribius caenipelagi gen. nov., sp. nov., isolated from a tidal flat.</title>
        <authorList>
            <person name="Yoon J.-H."/>
        </authorList>
    </citation>
    <scope>NUCLEOTIDE SEQUENCE [LARGE SCALE GENOMIC DNA]</scope>
    <source>
        <strain evidence="12 13">JBTF-M29</strain>
    </source>
</reference>
<keyword evidence="6" id="KW-0862">Zinc</keyword>
<dbReference type="InterPro" id="IPR011765">
    <property type="entry name" value="Pept_M16_N"/>
</dbReference>
<dbReference type="Proteomes" id="UP000318590">
    <property type="component" value="Unassembled WGS sequence"/>
</dbReference>
<evidence type="ECO:0000256" key="9">
    <source>
        <dbReference type="SAM" id="SignalP"/>
    </source>
</evidence>
<dbReference type="RefSeq" id="WP_142833889.1">
    <property type="nucleotide sequence ID" value="NZ_VFSV01000007.1"/>
</dbReference>
<dbReference type="SUPFAM" id="SSF63411">
    <property type="entry name" value="LuxS/MPP-like metallohydrolase"/>
    <property type="match status" value="2"/>
</dbReference>
<dbReference type="GO" id="GO:0046872">
    <property type="term" value="F:metal ion binding"/>
    <property type="evidence" value="ECO:0007669"/>
    <property type="project" value="UniProtKB-KW"/>
</dbReference>
<keyword evidence="9" id="KW-0732">Signal</keyword>
<dbReference type="Gene3D" id="3.30.830.10">
    <property type="entry name" value="Metalloenzyme, LuxS/M16 peptidase-like"/>
    <property type="match status" value="2"/>
</dbReference>
<dbReference type="Pfam" id="PF05193">
    <property type="entry name" value="Peptidase_M16_C"/>
    <property type="match status" value="1"/>
</dbReference>
<dbReference type="InterPro" id="IPR001431">
    <property type="entry name" value="Pept_M16_Zn_BS"/>
</dbReference>
<evidence type="ECO:0000256" key="2">
    <source>
        <dbReference type="ARBA" id="ARBA00007261"/>
    </source>
</evidence>
<feature type="domain" description="Peptidase M16 N-terminal" evidence="10">
    <location>
        <begin position="32"/>
        <end position="177"/>
    </location>
</feature>
<feature type="signal peptide" evidence="9">
    <location>
        <begin position="1"/>
        <end position="18"/>
    </location>
</feature>
<dbReference type="AlphaFoldDB" id="A0A547Q7A2"/>
<evidence type="ECO:0000256" key="5">
    <source>
        <dbReference type="ARBA" id="ARBA00022801"/>
    </source>
</evidence>
<evidence type="ECO:0000313" key="12">
    <source>
        <dbReference type="EMBL" id="TRD22254.1"/>
    </source>
</evidence>
<name>A0A547Q7A2_9RHOB</name>
<feature type="domain" description="Peptidase M16 C-terminal" evidence="11">
    <location>
        <begin position="185"/>
        <end position="368"/>
    </location>
</feature>
<gene>
    <name evidence="12" type="ORF">FEV53_05905</name>
</gene>
<comment type="caution">
    <text evidence="12">The sequence shown here is derived from an EMBL/GenBank/DDBJ whole genome shotgun (WGS) entry which is preliminary data.</text>
</comment>